<dbReference type="InterPro" id="IPR011129">
    <property type="entry name" value="CSD"/>
</dbReference>
<evidence type="ECO:0000313" key="4">
    <source>
        <dbReference type="Proteomes" id="UP000051952"/>
    </source>
</evidence>
<evidence type="ECO:0000259" key="2">
    <source>
        <dbReference type="PROSITE" id="PS51857"/>
    </source>
</evidence>
<dbReference type="OrthoDB" id="410307at2759"/>
<reference evidence="4" key="1">
    <citation type="submission" date="2015-09" db="EMBL/GenBank/DDBJ databases">
        <authorList>
            <consortium name="Pathogen Informatics"/>
        </authorList>
    </citation>
    <scope>NUCLEOTIDE SEQUENCE [LARGE SCALE GENOMIC DNA]</scope>
    <source>
        <strain evidence="4">Lake Konstanz</strain>
    </source>
</reference>
<dbReference type="Gene3D" id="2.40.50.140">
    <property type="entry name" value="Nucleic acid-binding proteins"/>
    <property type="match status" value="1"/>
</dbReference>
<feature type="compositionally biased region" description="Low complexity" evidence="1">
    <location>
        <begin position="174"/>
        <end position="186"/>
    </location>
</feature>
<dbReference type="Pfam" id="PF18143">
    <property type="entry name" value="HAD_SAK_2"/>
    <property type="match status" value="1"/>
</dbReference>
<dbReference type="VEuPathDB" id="TriTrypDB:BSAL_35775"/>
<dbReference type="Proteomes" id="UP000051952">
    <property type="component" value="Unassembled WGS sequence"/>
</dbReference>
<feature type="region of interest" description="Disordered" evidence="1">
    <location>
        <begin position="365"/>
        <end position="439"/>
    </location>
</feature>
<protein>
    <recommendedName>
        <fullName evidence="2">CSD domain-containing protein</fullName>
    </recommendedName>
</protein>
<gene>
    <name evidence="3" type="ORF">BSAL_35775</name>
</gene>
<dbReference type="InterPro" id="IPR002059">
    <property type="entry name" value="CSP_DNA-bd"/>
</dbReference>
<feature type="compositionally biased region" description="Low complexity" evidence="1">
    <location>
        <begin position="391"/>
        <end position="414"/>
    </location>
</feature>
<dbReference type="EMBL" id="CYKH01002010">
    <property type="protein sequence ID" value="CUG92151.1"/>
    <property type="molecule type" value="Genomic_DNA"/>
</dbReference>
<dbReference type="InterPro" id="IPR012340">
    <property type="entry name" value="NA-bd_OB-fold"/>
</dbReference>
<sequence length="515" mass="55889">MCFGGGDIDSSCLQKLKNIVAACGGAELVTIVLSSTWRHDKTKIERLNKAFDGIGGIPHTSRGVPDGTKHTPTVVTYLKKDPQEQKLVRDRVDEIYEWMDEHKEEFPEAAIGGRWFAVDDMNLGVDPRMKDHFVKSDTEDGLQSSDVKNAEAMIAALPEYIVVAAAKPEAPPAAAVETAPAATPPSADDDTKSTFAPQAQQQQSSSAMNPSSAEFIRAKEASAASASTAAATAGPVSAMNPGEVLLYNVEYVGVVKRYNPNRGFGFLTAPNNEDVFVHQSMISHLGFRAVNVGENVCFQINDEEIPNPRRDEPGQPATVTRRQAIHIRQLSPYIPTNIQRQMMAQWELYQQPYVAAAQQPYQIVGSSQHSGKKSGKGNKQNNALQQKHVDPNNNNNAPSAAEAQQAPPAEQQTNGSAPQGTFQRSAPGSQYHGPGTRGRGAAFNIDLPLIPDGQGYRAVNGTVFYPSAAAVEAHQQQQQLAQVQQQQQHEYFRAVTGVPAGGEQQRREMKRSAKK</sequence>
<evidence type="ECO:0000313" key="3">
    <source>
        <dbReference type="EMBL" id="CUG92151.1"/>
    </source>
</evidence>
<dbReference type="Pfam" id="PF00313">
    <property type="entry name" value="CSD"/>
    <property type="match status" value="1"/>
</dbReference>
<feature type="domain" description="CSD" evidence="2">
    <location>
        <begin position="250"/>
        <end position="329"/>
    </location>
</feature>
<dbReference type="PROSITE" id="PS51857">
    <property type="entry name" value="CSD_2"/>
    <property type="match status" value="1"/>
</dbReference>
<organism evidence="3 4">
    <name type="scientific">Bodo saltans</name>
    <name type="common">Flagellated protozoan</name>
    <dbReference type="NCBI Taxonomy" id="75058"/>
    <lineage>
        <taxon>Eukaryota</taxon>
        <taxon>Discoba</taxon>
        <taxon>Euglenozoa</taxon>
        <taxon>Kinetoplastea</taxon>
        <taxon>Metakinetoplastina</taxon>
        <taxon>Eubodonida</taxon>
        <taxon>Bodonidae</taxon>
        <taxon>Bodo</taxon>
    </lineage>
</organism>
<dbReference type="GO" id="GO:0003676">
    <property type="term" value="F:nucleic acid binding"/>
    <property type="evidence" value="ECO:0007669"/>
    <property type="project" value="InterPro"/>
</dbReference>
<feature type="region of interest" description="Disordered" evidence="1">
    <location>
        <begin position="174"/>
        <end position="212"/>
    </location>
</feature>
<dbReference type="InterPro" id="IPR019844">
    <property type="entry name" value="CSD_CS"/>
</dbReference>
<dbReference type="PRINTS" id="PR00050">
    <property type="entry name" value="COLDSHOCK"/>
</dbReference>
<accession>A0A0S4JKT9</accession>
<feature type="compositionally biased region" description="Low complexity" evidence="1">
    <location>
        <begin position="196"/>
        <end position="212"/>
    </location>
</feature>
<dbReference type="SUPFAM" id="SSF50249">
    <property type="entry name" value="Nucleic acid-binding proteins"/>
    <property type="match status" value="1"/>
</dbReference>
<dbReference type="SMART" id="SM00357">
    <property type="entry name" value="CSP"/>
    <property type="match status" value="1"/>
</dbReference>
<feature type="compositionally biased region" description="Polar residues" evidence="1">
    <location>
        <begin position="415"/>
        <end position="428"/>
    </location>
</feature>
<dbReference type="PROSITE" id="PS00352">
    <property type="entry name" value="CSD_1"/>
    <property type="match status" value="1"/>
</dbReference>
<evidence type="ECO:0000256" key="1">
    <source>
        <dbReference type="SAM" id="MobiDB-lite"/>
    </source>
</evidence>
<name>A0A0S4JKT9_BODSA</name>
<keyword evidence="4" id="KW-1185">Reference proteome</keyword>
<dbReference type="AlphaFoldDB" id="A0A0S4JKT9"/>
<proteinExistence type="predicted"/>